<dbReference type="InterPro" id="IPR002416">
    <property type="entry name" value="T2SS_protein-GspH"/>
</dbReference>
<sequence>MRHITRQSRKLSLTGGFTLMEVMIVLVFTGITAVLVMANINRGKALQLLRHTAETFVQDVRTIQNYAAGGRKYNICADIASKGVTCSNSTDCNAYTPSICGEVPEGGYGIQIQGTLGYTMYADTYIDDDGNDPSDGDERWYGVLGQSHDPSIPVATATLVPPVRIYAFSFNNSSICTPGQNVNKNFYLYLTYVPPFAEGHAIMSSNGGATFSQDSEGQSLEVWFAIAGDNTRCQLVTMDGYTGYVSSDSVPCPAKDQNLSYCKGV</sequence>
<evidence type="ECO:0000256" key="4">
    <source>
        <dbReference type="ARBA" id="ARBA00022989"/>
    </source>
</evidence>
<evidence type="ECO:0000256" key="2">
    <source>
        <dbReference type="ARBA" id="ARBA00022481"/>
    </source>
</evidence>
<feature type="transmembrane region" description="Helical" evidence="6">
    <location>
        <begin position="12"/>
        <end position="38"/>
    </location>
</feature>
<keyword evidence="3 6" id="KW-0812">Transmembrane</keyword>
<dbReference type="Proteomes" id="UP000179164">
    <property type="component" value="Unassembled WGS sequence"/>
</dbReference>
<dbReference type="GO" id="GO:0015627">
    <property type="term" value="C:type II protein secretion system complex"/>
    <property type="evidence" value="ECO:0007669"/>
    <property type="project" value="InterPro"/>
</dbReference>
<dbReference type="InterPro" id="IPR045584">
    <property type="entry name" value="Pilin-like"/>
</dbReference>
<comment type="caution">
    <text evidence="7">The sequence shown here is derived from an EMBL/GenBank/DDBJ whole genome shotgun (WGS) entry which is preliminary data.</text>
</comment>
<keyword evidence="5 6" id="KW-0472">Membrane</keyword>
<evidence type="ECO:0000256" key="1">
    <source>
        <dbReference type="ARBA" id="ARBA00004167"/>
    </source>
</evidence>
<evidence type="ECO:0000313" key="7">
    <source>
        <dbReference type="EMBL" id="OGY84354.1"/>
    </source>
</evidence>
<dbReference type="STRING" id="1798543.A2898_00070"/>
<organism evidence="7 8">
    <name type="scientific">Candidatus Kerfeldbacteria bacterium RIFCSPLOWO2_01_FULL_48_11</name>
    <dbReference type="NCBI Taxonomy" id="1798543"/>
    <lineage>
        <taxon>Bacteria</taxon>
        <taxon>Candidatus Kerfeldiibacteriota</taxon>
    </lineage>
</organism>
<evidence type="ECO:0000313" key="8">
    <source>
        <dbReference type="Proteomes" id="UP000179164"/>
    </source>
</evidence>
<name>A0A1G2B585_9BACT</name>
<dbReference type="AlphaFoldDB" id="A0A1G2B585"/>
<protein>
    <recommendedName>
        <fullName evidence="9">Type II secretion system protein</fullName>
    </recommendedName>
</protein>
<gene>
    <name evidence="7" type="ORF">A2898_00070</name>
</gene>
<dbReference type="SUPFAM" id="SSF54523">
    <property type="entry name" value="Pili subunits"/>
    <property type="match status" value="1"/>
</dbReference>
<reference evidence="7 8" key="1">
    <citation type="journal article" date="2016" name="Nat. Commun.">
        <title>Thousands of microbial genomes shed light on interconnected biogeochemical processes in an aquifer system.</title>
        <authorList>
            <person name="Anantharaman K."/>
            <person name="Brown C.T."/>
            <person name="Hug L.A."/>
            <person name="Sharon I."/>
            <person name="Castelle C.J."/>
            <person name="Probst A.J."/>
            <person name="Thomas B.C."/>
            <person name="Singh A."/>
            <person name="Wilkins M.J."/>
            <person name="Karaoz U."/>
            <person name="Brodie E.L."/>
            <person name="Williams K.H."/>
            <person name="Hubbard S.S."/>
            <person name="Banfield J.F."/>
        </authorList>
    </citation>
    <scope>NUCLEOTIDE SEQUENCE [LARGE SCALE GENOMIC DNA]</scope>
</reference>
<evidence type="ECO:0000256" key="5">
    <source>
        <dbReference type="ARBA" id="ARBA00023136"/>
    </source>
</evidence>
<evidence type="ECO:0000256" key="6">
    <source>
        <dbReference type="SAM" id="Phobius"/>
    </source>
</evidence>
<keyword evidence="4 6" id="KW-1133">Transmembrane helix</keyword>
<comment type="subcellular location">
    <subcellularLocation>
        <location evidence="1">Membrane</location>
        <topology evidence="1">Single-pass membrane protein</topology>
    </subcellularLocation>
</comment>
<dbReference type="GO" id="GO:0016020">
    <property type="term" value="C:membrane"/>
    <property type="evidence" value="ECO:0007669"/>
    <property type="project" value="UniProtKB-SubCell"/>
</dbReference>
<proteinExistence type="predicted"/>
<keyword evidence="2" id="KW-0488">Methylation</keyword>
<dbReference type="EMBL" id="MHKE01000008">
    <property type="protein sequence ID" value="OGY84354.1"/>
    <property type="molecule type" value="Genomic_DNA"/>
</dbReference>
<dbReference type="PRINTS" id="PR00885">
    <property type="entry name" value="BCTERIALGSPH"/>
</dbReference>
<accession>A0A1G2B585</accession>
<dbReference type="GO" id="GO:0015628">
    <property type="term" value="P:protein secretion by the type II secretion system"/>
    <property type="evidence" value="ECO:0007669"/>
    <property type="project" value="InterPro"/>
</dbReference>
<evidence type="ECO:0008006" key="9">
    <source>
        <dbReference type="Google" id="ProtNLM"/>
    </source>
</evidence>
<evidence type="ECO:0000256" key="3">
    <source>
        <dbReference type="ARBA" id="ARBA00022692"/>
    </source>
</evidence>